<evidence type="ECO:0000256" key="1">
    <source>
        <dbReference type="SAM" id="MobiDB-lite"/>
    </source>
</evidence>
<name>A6JPJ5_RAT</name>
<evidence type="ECO:0000313" key="2">
    <source>
        <dbReference type="EMBL" id="EDL78927.1"/>
    </source>
</evidence>
<feature type="region of interest" description="Disordered" evidence="1">
    <location>
        <begin position="1"/>
        <end position="50"/>
    </location>
</feature>
<feature type="compositionally biased region" description="Basic residues" evidence="1">
    <location>
        <begin position="39"/>
        <end position="50"/>
    </location>
</feature>
<dbReference type="Proteomes" id="UP000234681">
    <property type="component" value="Chromosome 16"/>
</dbReference>
<sequence length="50" mass="5633">MSSLSFSPPRAPPRSSRPAPPTSSTGQNPGFLVREVGGWRRRGRKERRER</sequence>
<evidence type="ECO:0000313" key="3">
    <source>
        <dbReference type="Proteomes" id="UP000234681"/>
    </source>
</evidence>
<feature type="compositionally biased region" description="Low complexity" evidence="1">
    <location>
        <begin position="1"/>
        <end position="25"/>
    </location>
</feature>
<dbReference type="EMBL" id="CH473995">
    <property type="protein sequence ID" value="EDL78927.1"/>
    <property type="molecule type" value="Genomic_DNA"/>
</dbReference>
<proteinExistence type="predicted"/>
<dbReference type="AlphaFoldDB" id="A6JPJ5"/>
<organism evidence="2 3">
    <name type="scientific">Rattus norvegicus</name>
    <name type="common">Rat</name>
    <dbReference type="NCBI Taxonomy" id="10116"/>
    <lineage>
        <taxon>Eukaryota</taxon>
        <taxon>Metazoa</taxon>
        <taxon>Chordata</taxon>
        <taxon>Craniata</taxon>
        <taxon>Vertebrata</taxon>
        <taxon>Euteleostomi</taxon>
        <taxon>Mammalia</taxon>
        <taxon>Eutheria</taxon>
        <taxon>Euarchontoglires</taxon>
        <taxon>Glires</taxon>
        <taxon>Rodentia</taxon>
        <taxon>Myomorpha</taxon>
        <taxon>Muroidea</taxon>
        <taxon>Muridae</taxon>
        <taxon>Murinae</taxon>
        <taxon>Rattus</taxon>
    </lineage>
</organism>
<accession>A6JPJ5</accession>
<protein>
    <submittedName>
        <fullName evidence="2">RCG59090</fullName>
    </submittedName>
</protein>
<reference evidence="2 3" key="1">
    <citation type="submission" date="2005-09" db="EMBL/GenBank/DDBJ databases">
        <authorList>
            <person name="Mural R.J."/>
            <person name="Li P.W."/>
            <person name="Adams M.D."/>
            <person name="Amanatides P.G."/>
            <person name="Baden-Tillson H."/>
            <person name="Barnstead M."/>
            <person name="Chin S.H."/>
            <person name="Dew I."/>
            <person name="Evans C.A."/>
            <person name="Ferriera S."/>
            <person name="Flanigan M."/>
            <person name="Fosler C."/>
            <person name="Glodek A."/>
            <person name="Gu Z."/>
            <person name="Holt R.A."/>
            <person name="Jennings D."/>
            <person name="Kraft C.L."/>
            <person name="Lu F."/>
            <person name="Nguyen T."/>
            <person name="Nusskern D.R."/>
            <person name="Pfannkoch C.M."/>
            <person name="Sitter C."/>
            <person name="Sutton G.G."/>
            <person name="Venter J.C."/>
            <person name="Wang Z."/>
            <person name="Woodage T."/>
            <person name="Zheng X.H."/>
            <person name="Zhong F."/>
        </authorList>
    </citation>
    <scope>NUCLEOTIDE SEQUENCE [LARGE SCALE GENOMIC DNA]</scope>
    <source>
        <strain>BN</strain>
        <strain evidence="3">Sprague-Dawley</strain>
    </source>
</reference>
<gene>
    <name evidence="2" type="ORF">rCG_59090</name>
</gene>